<evidence type="ECO:0000313" key="2">
    <source>
        <dbReference type="EMBL" id="MDQ0254836.1"/>
    </source>
</evidence>
<feature type="domain" description="Sporulation stage II protein D amidase enhancer LytB N-terminal" evidence="1">
    <location>
        <begin position="57"/>
        <end position="162"/>
    </location>
</feature>
<dbReference type="InterPro" id="IPR014225">
    <property type="entry name" value="Spore_II_D_firmicutes"/>
</dbReference>
<gene>
    <name evidence="2" type="ORF">J2S74_002215</name>
</gene>
<organism evidence="2 3">
    <name type="scientific">Evansella vedderi</name>
    <dbReference type="NCBI Taxonomy" id="38282"/>
    <lineage>
        <taxon>Bacteria</taxon>
        <taxon>Bacillati</taxon>
        <taxon>Bacillota</taxon>
        <taxon>Bacilli</taxon>
        <taxon>Bacillales</taxon>
        <taxon>Bacillaceae</taxon>
        <taxon>Evansella</taxon>
    </lineage>
</organism>
<reference evidence="2 3" key="1">
    <citation type="submission" date="2023-07" db="EMBL/GenBank/DDBJ databases">
        <title>Genomic Encyclopedia of Type Strains, Phase IV (KMG-IV): sequencing the most valuable type-strain genomes for metagenomic binning, comparative biology and taxonomic classification.</title>
        <authorList>
            <person name="Goeker M."/>
        </authorList>
    </citation>
    <scope>NUCLEOTIDE SEQUENCE [LARGE SCALE GENOMIC DNA]</scope>
    <source>
        <strain evidence="2 3">DSM 9768</strain>
    </source>
</reference>
<dbReference type="PANTHER" id="PTHR30032">
    <property type="entry name" value="N-ACETYLMURAMOYL-L-ALANINE AMIDASE-RELATED"/>
    <property type="match status" value="1"/>
</dbReference>
<keyword evidence="3" id="KW-1185">Reference proteome</keyword>
<sequence length="334" mass="38152">MKFIIAIGIIFITSVLVLPSIIVIGFSNEEVSPYEDPEFVKQTTSETMYSEFTVAVYRNETSVIEQVAFEEYIVGVVSSEMPATFEIEALKAQALTARTYYINLLTFENLDLPKGAYIKDTVEHQVYRNNDELKEIWGDNYNRNIARIREAVYETRGEIITYEGLPISAQYFSTSNGYTENSEDYYEHEFPYLRSVESPWDVESPHYESEHVLSISDFQEALEITLDRNSKIKVLGRTNGGNIKRIRVADKEFTGRELRELLPLKSSDFTINLVDNAVSIQTRGYGHGVGMSQYGANGMAKEGSTYKDIIHHYFQSVKIQHKEEVMGLITETNN</sequence>
<dbReference type="EMBL" id="JAUSUG010000007">
    <property type="protein sequence ID" value="MDQ0254836.1"/>
    <property type="molecule type" value="Genomic_DNA"/>
</dbReference>
<dbReference type="PANTHER" id="PTHR30032:SF4">
    <property type="entry name" value="AMIDASE ENHANCER"/>
    <property type="match status" value="1"/>
</dbReference>
<dbReference type="Pfam" id="PF08486">
    <property type="entry name" value="SpoIID"/>
    <property type="match status" value="1"/>
</dbReference>
<evidence type="ECO:0000313" key="3">
    <source>
        <dbReference type="Proteomes" id="UP001230005"/>
    </source>
</evidence>
<proteinExistence type="predicted"/>
<protein>
    <submittedName>
        <fullName evidence="2">Stage II sporulation protein D</fullName>
    </submittedName>
</protein>
<dbReference type="NCBIfam" id="TIGR02669">
    <property type="entry name" value="SpoIID_LytB"/>
    <property type="match status" value="1"/>
</dbReference>
<dbReference type="RefSeq" id="WP_307325332.1">
    <property type="nucleotide sequence ID" value="NZ_JAUSUG010000007.1"/>
</dbReference>
<dbReference type="InterPro" id="IPR013693">
    <property type="entry name" value="SpoIID/LytB_N"/>
</dbReference>
<accession>A0ABT9ZUB8</accession>
<dbReference type="NCBIfam" id="TIGR02870">
    <property type="entry name" value="spore_II_D"/>
    <property type="match status" value="1"/>
</dbReference>
<dbReference type="Proteomes" id="UP001230005">
    <property type="component" value="Unassembled WGS sequence"/>
</dbReference>
<evidence type="ECO:0000259" key="1">
    <source>
        <dbReference type="Pfam" id="PF08486"/>
    </source>
</evidence>
<dbReference type="InterPro" id="IPR051922">
    <property type="entry name" value="Bact_Sporulation_Assoc"/>
</dbReference>
<dbReference type="InterPro" id="IPR013486">
    <property type="entry name" value="SpoIID/LytB"/>
</dbReference>
<name>A0ABT9ZUB8_9BACI</name>
<comment type="caution">
    <text evidence="2">The sequence shown here is derived from an EMBL/GenBank/DDBJ whole genome shotgun (WGS) entry which is preliminary data.</text>
</comment>